<evidence type="ECO:0000259" key="2">
    <source>
        <dbReference type="Pfam" id="PF13808"/>
    </source>
</evidence>
<accession>B6AN48</accession>
<dbReference type="InterPro" id="IPR025639">
    <property type="entry name" value="DruA"/>
</dbReference>
<dbReference type="PANTHER" id="PTHR30298">
    <property type="entry name" value="H REPEAT-ASSOCIATED PREDICTED TRANSPOSASE"/>
    <property type="match status" value="1"/>
</dbReference>
<evidence type="ECO:0000259" key="1">
    <source>
        <dbReference type="Pfam" id="PF01609"/>
    </source>
</evidence>
<dbReference type="NCBIfam" id="NF033564">
    <property type="entry name" value="transpos_ISAs1"/>
    <property type="match status" value="1"/>
</dbReference>
<dbReference type="InterPro" id="IPR051698">
    <property type="entry name" value="Transposase_11-like"/>
</dbReference>
<dbReference type="GO" id="GO:0006313">
    <property type="term" value="P:DNA transposition"/>
    <property type="evidence" value="ECO:0007669"/>
    <property type="project" value="InterPro"/>
</dbReference>
<dbReference type="InterPro" id="IPR047647">
    <property type="entry name" value="ISAs1_transpos"/>
</dbReference>
<dbReference type="GO" id="GO:0003677">
    <property type="term" value="F:DNA binding"/>
    <property type="evidence" value="ECO:0007669"/>
    <property type="project" value="InterPro"/>
</dbReference>
<reference evidence="3" key="1">
    <citation type="journal article" date="2004" name="Nature">
        <title>Community structure and metabolism through reconstruction of microbial genomes from the environment.</title>
        <authorList>
            <person name="Tyson G.W."/>
            <person name="Chapman J."/>
            <person name="Hugenholtz P."/>
            <person name="Allen E.E."/>
            <person name="Ram R.J."/>
            <person name="Richardson P.M."/>
            <person name="Solovyev V.V."/>
            <person name="Rubin E.M."/>
            <person name="Rokhsar D.S."/>
            <person name="Banfield J.F."/>
        </authorList>
    </citation>
    <scope>NUCLEOTIDE SEQUENCE [LARGE SCALE GENOMIC DNA]</scope>
</reference>
<dbReference type="AlphaFoldDB" id="B6AN48"/>
<dbReference type="PANTHER" id="PTHR30298:SF0">
    <property type="entry name" value="PROTEIN YBFL-RELATED"/>
    <property type="match status" value="1"/>
</dbReference>
<dbReference type="Pfam" id="PF01609">
    <property type="entry name" value="DDE_Tnp_1"/>
    <property type="match status" value="1"/>
</dbReference>
<sequence length="454" mass="51378">MDPSPDPNSLDRHRFDTLVVRPVEPSERSRWDEEMRTHHYLGFRAMPGESIRYVALLEGKWVALLGWGSAAWSNGHRDRMIGWTIPQRARRLGYLANNLRFLILPGIRLPHLASKVLALCLHRLSSDWENRYGHPVVFVETFVDPSRFAGTCYRAAGFVDLGETRGYRRNAGRYHYHGEVKRIFVRSLRKDALRLLSSPDNLSLFQTKELRVPVKALGKRDIQHLMDDLSRTSDTRKRRGIRHSQISLVATLVCAILSGACHTRAMAEWAANLSNSLKKRLGFRRHPETKILIAPSEPTLRRTLQSIDVLEVDRVLSGWFKQVLPQCGLGGDVSVLSIDGKAVRGASKAKGGQKIHALAAFLQNRGIVVAQKNVDEKTNEIPELRALLAPMEIEGQIVTADALHTQTETARFITEDKKADYVFTVKKNQPTMFEDIESLPWEAFPPSSDIFDPR</sequence>
<proteinExistence type="predicted"/>
<dbReference type="Pfam" id="PF13808">
    <property type="entry name" value="DDE_Tnp_1_assoc"/>
    <property type="match status" value="1"/>
</dbReference>
<dbReference type="InterPro" id="IPR032806">
    <property type="entry name" value="YbfD_N"/>
</dbReference>
<evidence type="ECO:0000313" key="3">
    <source>
        <dbReference type="EMBL" id="EDZ39909.1"/>
    </source>
</evidence>
<dbReference type="InterPro" id="IPR002559">
    <property type="entry name" value="Transposase_11"/>
</dbReference>
<dbReference type="Pfam" id="PF14236">
    <property type="entry name" value="DruA"/>
    <property type="match status" value="1"/>
</dbReference>
<name>B6AN48_9BACT</name>
<evidence type="ECO:0008006" key="4">
    <source>
        <dbReference type="Google" id="ProtNLM"/>
    </source>
</evidence>
<feature type="domain" description="Transposase IS4-like" evidence="1">
    <location>
        <begin position="334"/>
        <end position="429"/>
    </location>
</feature>
<organism evidence="3">
    <name type="scientific">Leptospirillum sp. Group II '5-way CG'</name>
    <dbReference type="NCBI Taxonomy" id="419541"/>
    <lineage>
        <taxon>Bacteria</taxon>
        <taxon>Pseudomonadati</taxon>
        <taxon>Nitrospirota</taxon>
        <taxon>Nitrospiria</taxon>
        <taxon>Nitrospirales</taxon>
        <taxon>Nitrospiraceae</taxon>
        <taxon>Leptospirillum</taxon>
    </lineage>
</organism>
<reference evidence="3" key="2">
    <citation type="journal article" date="2008" name="PLoS Biol.">
        <title>Population genomic analysis of strain variation in Leptospirillum group II bacteria involved in acid mine drainage formation.</title>
        <authorList>
            <person name="Simmons S.L."/>
            <person name="Dibartolo G."/>
            <person name="Denef V.J."/>
            <person name="Goltsman D.S."/>
            <person name="Thelen M.P."/>
            <person name="Banfield J.F."/>
        </authorList>
    </citation>
    <scope>NUCLEOTIDE SEQUENCE [LARGE SCALE GENOMIC DNA]</scope>
</reference>
<dbReference type="EMBL" id="DS995259">
    <property type="protein sequence ID" value="EDZ39909.1"/>
    <property type="molecule type" value="Genomic_DNA"/>
</dbReference>
<dbReference type="GO" id="GO:0004803">
    <property type="term" value="F:transposase activity"/>
    <property type="evidence" value="ECO:0007669"/>
    <property type="project" value="InterPro"/>
</dbReference>
<gene>
    <name evidence="3" type="ORF">CGL2_10706007</name>
</gene>
<feature type="domain" description="H repeat-associated protein N-terminal" evidence="2">
    <location>
        <begin position="228"/>
        <end position="319"/>
    </location>
</feature>
<protein>
    <recommendedName>
        <fullName evidence="4">Transposase</fullName>
    </recommendedName>
</protein>